<accession>A0A0L0FMC6</accession>
<evidence type="ECO:0000313" key="1">
    <source>
        <dbReference type="EMBL" id="KNC77929.1"/>
    </source>
</evidence>
<dbReference type="Proteomes" id="UP000054560">
    <property type="component" value="Unassembled WGS sequence"/>
</dbReference>
<gene>
    <name evidence="1" type="ORF">SARC_09624</name>
</gene>
<dbReference type="AlphaFoldDB" id="A0A0L0FMC6"/>
<dbReference type="GeneID" id="25910128"/>
<dbReference type="RefSeq" id="XP_014151831.1">
    <property type="nucleotide sequence ID" value="XM_014296356.1"/>
</dbReference>
<organism evidence="1 2">
    <name type="scientific">Sphaeroforma arctica JP610</name>
    <dbReference type="NCBI Taxonomy" id="667725"/>
    <lineage>
        <taxon>Eukaryota</taxon>
        <taxon>Ichthyosporea</taxon>
        <taxon>Ichthyophonida</taxon>
        <taxon>Sphaeroforma</taxon>
    </lineage>
</organism>
<reference evidence="1 2" key="1">
    <citation type="submission" date="2011-02" db="EMBL/GenBank/DDBJ databases">
        <title>The Genome Sequence of Sphaeroforma arctica JP610.</title>
        <authorList>
            <consortium name="The Broad Institute Genome Sequencing Platform"/>
            <person name="Russ C."/>
            <person name="Cuomo C."/>
            <person name="Young S.K."/>
            <person name="Zeng Q."/>
            <person name="Gargeya S."/>
            <person name="Alvarado L."/>
            <person name="Berlin A."/>
            <person name="Chapman S.B."/>
            <person name="Chen Z."/>
            <person name="Freedman E."/>
            <person name="Gellesch M."/>
            <person name="Goldberg J."/>
            <person name="Griggs A."/>
            <person name="Gujja S."/>
            <person name="Heilman E."/>
            <person name="Heiman D."/>
            <person name="Howarth C."/>
            <person name="Mehta T."/>
            <person name="Neiman D."/>
            <person name="Pearson M."/>
            <person name="Roberts A."/>
            <person name="Saif S."/>
            <person name="Shea T."/>
            <person name="Shenoy N."/>
            <person name="Sisk P."/>
            <person name="Stolte C."/>
            <person name="Sykes S."/>
            <person name="White J."/>
            <person name="Yandava C."/>
            <person name="Burger G."/>
            <person name="Gray M.W."/>
            <person name="Holland P.W.H."/>
            <person name="King N."/>
            <person name="Lang F.B.F."/>
            <person name="Roger A.J."/>
            <person name="Ruiz-Trillo I."/>
            <person name="Haas B."/>
            <person name="Nusbaum C."/>
            <person name="Birren B."/>
        </authorList>
    </citation>
    <scope>NUCLEOTIDE SEQUENCE [LARGE SCALE GENOMIC DNA]</scope>
    <source>
        <strain evidence="1 2">JP610</strain>
    </source>
</reference>
<evidence type="ECO:0000313" key="2">
    <source>
        <dbReference type="Proteomes" id="UP000054560"/>
    </source>
</evidence>
<keyword evidence="2" id="KW-1185">Reference proteome</keyword>
<name>A0A0L0FMC6_9EUKA</name>
<sequence length="73" mass="8542">MNSQDSTVDAQNNLPLWIRRQDPSWQKRFAISMTENGVSMMGRGGRLIRMRKENHEKFDKTAGREEHVLNRLA</sequence>
<protein>
    <submittedName>
        <fullName evidence="1">Uncharacterized protein</fullName>
    </submittedName>
</protein>
<dbReference type="EMBL" id="KQ242599">
    <property type="protein sequence ID" value="KNC77929.1"/>
    <property type="molecule type" value="Genomic_DNA"/>
</dbReference>
<proteinExistence type="predicted"/>